<dbReference type="Pfam" id="PF00994">
    <property type="entry name" value="MoCF_biosynth"/>
    <property type="match status" value="1"/>
</dbReference>
<dbReference type="Proteomes" id="UP000663929">
    <property type="component" value="Chromosome"/>
</dbReference>
<gene>
    <name evidence="2" type="ORF">J3U87_15025</name>
</gene>
<keyword evidence="3" id="KW-1185">Reference proteome</keyword>
<dbReference type="InterPro" id="IPR050101">
    <property type="entry name" value="CinA"/>
</dbReference>
<name>A0A8A4TX29_SULCO</name>
<feature type="domain" description="MoaB/Mog" evidence="1">
    <location>
        <begin position="3"/>
        <end position="162"/>
    </location>
</feature>
<dbReference type="EMBL" id="CP071793">
    <property type="protein sequence ID" value="QTD53761.1"/>
    <property type="molecule type" value="Genomic_DNA"/>
</dbReference>
<dbReference type="AlphaFoldDB" id="A0A8A4TX29"/>
<evidence type="ECO:0000259" key="1">
    <source>
        <dbReference type="SMART" id="SM00852"/>
    </source>
</evidence>
<dbReference type="PANTHER" id="PTHR13939">
    <property type="entry name" value="NICOTINAMIDE-NUCLEOTIDE AMIDOHYDROLASE PNCC"/>
    <property type="match status" value="1"/>
</dbReference>
<evidence type="ECO:0000313" key="2">
    <source>
        <dbReference type="EMBL" id="QTD53761.1"/>
    </source>
</evidence>
<protein>
    <recommendedName>
        <fullName evidence="1">MoaB/Mog domain-containing protein</fullName>
    </recommendedName>
</protein>
<dbReference type="Pfam" id="PF24102">
    <property type="entry name" value="FLAD1_M"/>
    <property type="match status" value="1"/>
</dbReference>
<organism evidence="2 3">
    <name type="scientific">Sulfidibacter corallicola</name>
    <dbReference type="NCBI Taxonomy" id="2818388"/>
    <lineage>
        <taxon>Bacteria</taxon>
        <taxon>Pseudomonadati</taxon>
        <taxon>Acidobacteriota</taxon>
        <taxon>Holophagae</taxon>
        <taxon>Acanthopleuribacterales</taxon>
        <taxon>Acanthopleuribacteraceae</taxon>
        <taxon>Sulfidibacter</taxon>
    </lineage>
</organism>
<dbReference type="KEGG" id="scor:J3U87_15025"/>
<dbReference type="InterPro" id="IPR001453">
    <property type="entry name" value="MoaB/Mog_dom"/>
</dbReference>
<proteinExistence type="predicted"/>
<dbReference type="SUPFAM" id="SSF53218">
    <property type="entry name" value="Molybdenum cofactor biosynthesis proteins"/>
    <property type="match status" value="1"/>
</dbReference>
<dbReference type="PANTHER" id="PTHR13939:SF0">
    <property type="entry name" value="NMN AMIDOHYDROLASE-LIKE PROTEIN YFAY"/>
    <property type="match status" value="1"/>
</dbReference>
<sequence>MISILIIGNEILSAQIEETNLKHMLRELAIAGYAVDEVRMVRDDREVIAAAIRELSRNSRYVISSGGVGPTHDDVTLEAYGEAFGSELYLHPDLEAGIRKYYGDRITAAALRLARVPRNTELVYAGSSKWPIIKVENCFVLPGLPEIFVKKLEGVIQVLPSVPRRYYAELLTSAEEGVFAGELHAFQAQFPQIEIGSYPRFDQSHHAAKVTLKGNDVEALDRLFNLLTKYFTRSQSLVASSAPEPYRPNN</sequence>
<accession>A0A8A4TX29</accession>
<dbReference type="InterPro" id="IPR036425">
    <property type="entry name" value="MoaB/Mog-like_dom_sf"/>
</dbReference>
<dbReference type="SMART" id="SM00852">
    <property type="entry name" value="MoCF_biosynth"/>
    <property type="match status" value="1"/>
</dbReference>
<dbReference type="RefSeq" id="WP_237383861.1">
    <property type="nucleotide sequence ID" value="NZ_CP071793.1"/>
</dbReference>
<reference evidence="2" key="1">
    <citation type="submission" date="2021-03" db="EMBL/GenBank/DDBJ databases">
        <title>Acanthopleuribacteraceae sp. M133.</title>
        <authorList>
            <person name="Wang G."/>
        </authorList>
    </citation>
    <scope>NUCLEOTIDE SEQUENCE</scope>
    <source>
        <strain evidence="2">M133</strain>
    </source>
</reference>
<dbReference type="Gene3D" id="3.40.980.10">
    <property type="entry name" value="MoaB/Mog-like domain"/>
    <property type="match status" value="1"/>
</dbReference>
<evidence type="ECO:0000313" key="3">
    <source>
        <dbReference type="Proteomes" id="UP000663929"/>
    </source>
</evidence>
<dbReference type="InterPro" id="IPR056596">
    <property type="entry name" value="FLAD1_M"/>
</dbReference>